<protein>
    <submittedName>
        <fullName evidence="1">Uncharacterized protein</fullName>
    </submittedName>
</protein>
<dbReference type="AlphaFoldDB" id="A0A916NAC3"/>
<dbReference type="Proteomes" id="UP000680038">
    <property type="component" value="Unassembled WGS sequence"/>
</dbReference>
<gene>
    <name evidence="1" type="ORF">DYBT9275_00337</name>
</gene>
<evidence type="ECO:0000313" key="1">
    <source>
        <dbReference type="EMBL" id="CAG4989664.1"/>
    </source>
</evidence>
<keyword evidence="2" id="KW-1185">Reference proteome</keyword>
<comment type="caution">
    <text evidence="1">The sequence shown here is derived from an EMBL/GenBank/DDBJ whole genome shotgun (WGS) entry which is preliminary data.</text>
</comment>
<proteinExistence type="predicted"/>
<name>A0A916NAC3_9BACT</name>
<reference evidence="1" key="1">
    <citation type="submission" date="2021-04" db="EMBL/GenBank/DDBJ databases">
        <authorList>
            <person name="Rodrigo-Torres L."/>
            <person name="Arahal R. D."/>
            <person name="Lucena T."/>
        </authorList>
    </citation>
    <scope>NUCLEOTIDE SEQUENCE</scope>
    <source>
        <strain evidence="1">CECT 9275</strain>
    </source>
</reference>
<accession>A0A916NAC3</accession>
<dbReference type="EMBL" id="CAJRAF010000001">
    <property type="protein sequence ID" value="CAG4989664.1"/>
    <property type="molecule type" value="Genomic_DNA"/>
</dbReference>
<evidence type="ECO:0000313" key="2">
    <source>
        <dbReference type="Proteomes" id="UP000680038"/>
    </source>
</evidence>
<organism evidence="1 2">
    <name type="scientific">Dyadobacter helix</name>
    <dbReference type="NCBI Taxonomy" id="2822344"/>
    <lineage>
        <taxon>Bacteria</taxon>
        <taxon>Pseudomonadati</taxon>
        <taxon>Bacteroidota</taxon>
        <taxon>Cytophagia</taxon>
        <taxon>Cytophagales</taxon>
        <taxon>Spirosomataceae</taxon>
        <taxon>Dyadobacter</taxon>
    </lineage>
</organism>
<sequence length="65" mass="7565">MIRFKRTCFTHSADKAGTSYYLRLPEALLGLLKSQDFLQKPIRFKNPDGLITTRKRYLKCSTTPK</sequence>